<dbReference type="InterPro" id="IPR050203">
    <property type="entry name" value="Trp-tRNA_synthetase"/>
</dbReference>
<dbReference type="AlphaFoldDB" id="A0A1W1E611"/>
<dbReference type="GO" id="GO:0004830">
    <property type="term" value="F:tryptophan-tRNA ligase activity"/>
    <property type="evidence" value="ECO:0007669"/>
    <property type="project" value="UniProtKB-EC"/>
</dbReference>
<keyword evidence="1" id="KW-0030">Aminoacyl-tRNA synthetase</keyword>
<gene>
    <name evidence="1" type="ORF">MNB_SUP05-SYMBIONT-5-951</name>
</gene>
<dbReference type="PANTHER" id="PTHR43766">
    <property type="entry name" value="TRYPTOPHAN--TRNA LIGASE, MITOCHONDRIAL"/>
    <property type="match status" value="1"/>
</dbReference>
<keyword evidence="1" id="KW-0436">Ligase</keyword>
<dbReference type="EC" id="6.1.1.2" evidence="1"/>
<reference evidence="1" key="1">
    <citation type="submission" date="2016-10" db="EMBL/GenBank/DDBJ databases">
        <authorList>
            <person name="de Groot N.N."/>
        </authorList>
    </citation>
    <scope>NUCLEOTIDE SEQUENCE</scope>
</reference>
<dbReference type="Gene3D" id="1.10.240.10">
    <property type="entry name" value="Tyrosyl-Transfer RNA Synthetase"/>
    <property type="match status" value="1"/>
</dbReference>
<protein>
    <submittedName>
        <fullName evidence="1">Tryptophanyl-tRNA synthetase</fullName>
        <ecNumber evidence="1">6.1.1.2</ecNumber>
    </submittedName>
</protein>
<name>A0A1W1E611_9ZZZZ</name>
<dbReference type="PANTHER" id="PTHR43766:SF1">
    <property type="entry name" value="TRYPTOPHAN--TRNA LIGASE, MITOCHONDRIAL"/>
    <property type="match status" value="1"/>
</dbReference>
<proteinExistence type="predicted"/>
<evidence type="ECO:0000313" key="1">
    <source>
        <dbReference type="EMBL" id="SFV89392.1"/>
    </source>
</evidence>
<sequence length="65" mass="7360">MGCIECKQPVIDAIKNELEPMQERIAKYQADPRLIQQIIHEGSEKARGVAQETMAEVREAMGITY</sequence>
<accession>A0A1W1E611</accession>
<organism evidence="1">
    <name type="scientific">hydrothermal vent metagenome</name>
    <dbReference type="NCBI Taxonomy" id="652676"/>
    <lineage>
        <taxon>unclassified sequences</taxon>
        <taxon>metagenomes</taxon>
        <taxon>ecological metagenomes</taxon>
    </lineage>
</organism>
<dbReference type="SUPFAM" id="SSF52374">
    <property type="entry name" value="Nucleotidylyl transferase"/>
    <property type="match status" value="1"/>
</dbReference>
<dbReference type="GO" id="GO:0006436">
    <property type="term" value="P:tryptophanyl-tRNA aminoacylation"/>
    <property type="evidence" value="ECO:0007669"/>
    <property type="project" value="TreeGrafter"/>
</dbReference>
<dbReference type="EMBL" id="FPHZ01000226">
    <property type="protein sequence ID" value="SFV89392.1"/>
    <property type="molecule type" value="Genomic_DNA"/>
</dbReference>